<protein>
    <recommendedName>
        <fullName evidence="4">peptidylprolyl isomerase</fullName>
        <ecNumber evidence="4">5.2.1.8</ecNumber>
    </recommendedName>
</protein>
<feature type="compositionally biased region" description="Basic residues" evidence="8">
    <location>
        <begin position="295"/>
        <end position="311"/>
    </location>
</feature>
<dbReference type="PROSITE" id="PS51221">
    <property type="entry name" value="TTL"/>
    <property type="match status" value="1"/>
</dbReference>
<evidence type="ECO:0000256" key="4">
    <source>
        <dbReference type="ARBA" id="ARBA00013194"/>
    </source>
</evidence>
<evidence type="ECO:0000256" key="7">
    <source>
        <dbReference type="ARBA" id="ARBA00023235"/>
    </source>
</evidence>
<evidence type="ECO:0000313" key="10">
    <source>
        <dbReference type="Proteomes" id="UP000324907"/>
    </source>
</evidence>
<dbReference type="AlphaFoldDB" id="A0A5A8DYY2"/>
<feature type="region of interest" description="Disordered" evidence="8">
    <location>
        <begin position="899"/>
        <end position="951"/>
    </location>
</feature>
<organism evidence="9 10">
    <name type="scientific">Cafeteria roenbergensis</name>
    <name type="common">Marine flagellate</name>
    <dbReference type="NCBI Taxonomy" id="33653"/>
    <lineage>
        <taxon>Eukaryota</taxon>
        <taxon>Sar</taxon>
        <taxon>Stramenopiles</taxon>
        <taxon>Bigyra</taxon>
        <taxon>Opalozoa</taxon>
        <taxon>Bicosoecida</taxon>
        <taxon>Cafeteriaceae</taxon>
        <taxon>Cafeteria</taxon>
    </lineage>
</organism>
<proteinExistence type="inferred from homology"/>
<dbReference type="Gene3D" id="3.30.470.20">
    <property type="entry name" value="ATP-grasp fold, B domain"/>
    <property type="match status" value="1"/>
</dbReference>
<dbReference type="InterPro" id="IPR043170">
    <property type="entry name" value="PTPA_C_lid"/>
</dbReference>
<feature type="compositionally biased region" description="Acidic residues" evidence="8">
    <location>
        <begin position="242"/>
        <end position="251"/>
    </location>
</feature>
<comment type="catalytic activity">
    <reaction evidence="1">
        <text>[protein]-peptidylproline (omega=180) = [protein]-peptidylproline (omega=0)</text>
        <dbReference type="Rhea" id="RHEA:16237"/>
        <dbReference type="Rhea" id="RHEA-COMP:10747"/>
        <dbReference type="Rhea" id="RHEA-COMP:10748"/>
        <dbReference type="ChEBI" id="CHEBI:83833"/>
        <dbReference type="ChEBI" id="CHEBI:83834"/>
        <dbReference type="EC" id="5.2.1.8"/>
    </reaction>
</comment>
<keyword evidence="5" id="KW-0963">Cytoplasm</keyword>
<comment type="subcellular location">
    <subcellularLocation>
        <location evidence="2">Cytoplasm</location>
    </subcellularLocation>
</comment>
<evidence type="ECO:0000256" key="2">
    <source>
        <dbReference type="ARBA" id="ARBA00004496"/>
    </source>
</evidence>
<feature type="region of interest" description="Disordered" evidence="8">
    <location>
        <begin position="850"/>
        <end position="870"/>
    </location>
</feature>
<evidence type="ECO:0000256" key="3">
    <source>
        <dbReference type="ARBA" id="ARBA00011019"/>
    </source>
</evidence>
<dbReference type="GO" id="GO:0005737">
    <property type="term" value="C:cytoplasm"/>
    <property type="evidence" value="ECO:0007669"/>
    <property type="project" value="UniProtKB-SubCell"/>
</dbReference>
<dbReference type="PANTHER" id="PTHR10012">
    <property type="entry name" value="SERINE/THREONINE-PROTEIN PHOSPHATASE 2A REGULATORY SUBUNIT B"/>
    <property type="match status" value="1"/>
</dbReference>
<dbReference type="Pfam" id="PF03133">
    <property type="entry name" value="TTL"/>
    <property type="match status" value="1"/>
</dbReference>
<reference evidence="9 10" key="1">
    <citation type="submission" date="2019-07" db="EMBL/GenBank/DDBJ databases">
        <title>Genomes of Cafeteria roenbergensis.</title>
        <authorList>
            <person name="Fischer M.G."/>
            <person name="Hackl T."/>
            <person name="Roman M."/>
        </authorList>
    </citation>
    <scope>NUCLEOTIDE SEQUENCE [LARGE SCALE GENOMIC DNA]</scope>
    <source>
        <strain evidence="9 10">RCC970-E3</strain>
    </source>
</reference>
<evidence type="ECO:0000256" key="5">
    <source>
        <dbReference type="ARBA" id="ARBA00022490"/>
    </source>
</evidence>
<dbReference type="Pfam" id="PF03095">
    <property type="entry name" value="PTPA"/>
    <property type="match status" value="2"/>
</dbReference>
<dbReference type="GO" id="GO:0005634">
    <property type="term" value="C:nucleus"/>
    <property type="evidence" value="ECO:0007669"/>
    <property type="project" value="TreeGrafter"/>
</dbReference>
<dbReference type="InterPro" id="IPR004327">
    <property type="entry name" value="Phstyr_phstse_ac"/>
</dbReference>
<dbReference type="InterPro" id="IPR037218">
    <property type="entry name" value="PTPA_sf"/>
</dbReference>
<feature type="compositionally biased region" description="Gly residues" evidence="8">
    <location>
        <begin position="851"/>
        <end position="864"/>
    </location>
</feature>
<dbReference type="InterPro" id="IPR004344">
    <property type="entry name" value="TTL/TTLL_fam"/>
</dbReference>
<feature type="compositionally biased region" description="Low complexity" evidence="8">
    <location>
        <begin position="282"/>
        <end position="294"/>
    </location>
</feature>
<keyword evidence="6" id="KW-0697">Rotamase</keyword>
<dbReference type="GO" id="GO:0007052">
    <property type="term" value="P:mitotic spindle organization"/>
    <property type="evidence" value="ECO:0007669"/>
    <property type="project" value="TreeGrafter"/>
</dbReference>
<dbReference type="EC" id="5.2.1.8" evidence="4"/>
<feature type="region of interest" description="Disordered" evidence="8">
    <location>
        <begin position="217"/>
        <end position="254"/>
    </location>
</feature>
<sequence>MPKLRVTLRNCSYGVVKTAAKDLGWRRIKNTPQLAWLDKWSHQELFDLRSAGVRVNHFPGTREMANKCALARNLNAMRAACEDEFLFHPRSWVWPAERRGVEDACAADPSLVLIAKPDASCQGRGIMLARSTKELPAPHELGGTGLIVQEYVPRPLLLRGHKFDMRVYVLLAGVYPSVRAFIHVEGLSRLAARVYEAPTAKNIRRRTMHLTNYAVNKGKTFEEKEESPDADGAAARHAGGDGADEDEDEEAGAAGPGWAVALAATETEAEADEAAAAAAAAAGAGAGSGRNASAGRRRTPQPRKPSRHPVSRLRASAASASSAAASAAAAAAAAAAAGHSSLALDTAPLTGREAPPLQLTGVEAAACAAGAGGRYFAPDAEGRTALEVREGGKWGLQAGLLAAAEEEAARGGGGGPAAAERLDAMWSSIREATAKTILAVAPAMAHEYLASRMVFGEVDHSRFVGSAAYNAVVAFVGLLRAAVRGEPRSVSAECPPPLQRLREALEEVMKWVDDFPPLDQPMRFGNQAFRQWHGRLLERAAPLVERVCGPGPLGGWAVKPGRTAEPTAARPAEGAGAGAAAGATAAPAAAGDEQAPAGRAAEDEWASAVAAWEAASDALGAVPAERDPAGSWQRQELTEYLWDSFGNSTRVDYGTGHETTFVLLAMALARCGAWDTSDRGAVRSLAVRVMPVYLSACRRLQRTYLLEPAGSHGVWSLDDFHILSFALGAAQLAGGGAGKAAWQLQNAGSLEGFVPGGRALAPRAFLDADVRSALRSEWLLAEAVAGVCESKHGAPFAEHSPRLHEVLQGKSWPSAESALFGTWVSEVLGKRPVVQGLLFGGAAAAPAAAGAEGGTAGASGGAGRPGLWPAQWAPSGEALDRRREEQAAREAAIAGLGASTAAPWAKPKQARSTAPWASAATAAPWASASTAAPWATGAAARAPAAAKDDLA</sequence>
<evidence type="ECO:0000256" key="1">
    <source>
        <dbReference type="ARBA" id="ARBA00000971"/>
    </source>
</evidence>
<evidence type="ECO:0000313" key="9">
    <source>
        <dbReference type="EMBL" id="KAA0170675.1"/>
    </source>
</evidence>
<name>A0A5A8DYY2_CAFRO</name>
<dbReference type="GO" id="GO:0000159">
    <property type="term" value="C:protein phosphatase type 2A complex"/>
    <property type="evidence" value="ECO:0007669"/>
    <property type="project" value="TreeGrafter"/>
</dbReference>
<dbReference type="SUPFAM" id="SSF140984">
    <property type="entry name" value="PTPA-like"/>
    <property type="match status" value="2"/>
</dbReference>
<dbReference type="PANTHER" id="PTHR10012:SF0">
    <property type="entry name" value="SERINE_THREONINE-PROTEIN PHOSPHATASE 2A ACTIVATOR"/>
    <property type="match status" value="1"/>
</dbReference>
<dbReference type="Proteomes" id="UP000324907">
    <property type="component" value="Unassembled WGS sequence"/>
</dbReference>
<dbReference type="Gene3D" id="1.20.120.1150">
    <property type="match status" value="1"/>
</dbReference>
<keyword evidence="7" id="KW-0413">Isomerase</keyword>
<dbReference type="SUPFAM" id="SSF56059">
    <property type="entry name" value="Glutathione synthetase ATP-binding domain-like"/>
    <property type="match status" value="1"/>
</dbReference>
<feature type="region of interest" description="Disordered" evidence="8">
    <location>
        <begin position="282"/>
        <end position="317"/>
    </location>
</feature>
<comment type="caution">
    <text evidence="9">The sequence shown here is derived from an EMBL/GenBank/DDBJ whole genome shotgun (WGS) entry which is preliminary data.</text>
</comment>
<dbReference type="EMBL" id="VLTL01000011">
    <property type="protein sequence ID" value="KAA0170675.1"/>
    <property type="molecule type" value="Genomic_DNA"/>
</dbReference>
<gene>
    <name evidence="9" type="ORF">FNF28_01220</name>
</gene>
<dbReference type="GO" id="GO:0008160">
    <property type="term" value="F:protein tyrosine phosphatase activator activity"/>
    <property type="evidence" value="ECO:0007669"/>
    <property type="project" value="TreeGrafter"/>
</dbReference>
<comment type="similarity">
    <text evidence="3">Belongs to the PTPA-type PPIase family.</text>
</comment>
<evidence type="ECO:0000256" key="8">
    <source>
        <dbReference type="SAM" id="MobiDB-lite"/>
    </source>
</evidence>
<dbReference type="GO" id="GO:0003755">
    <property type="term" value="F:peptidyl-prolyl cis-trans isomerase activity"/>
    <property type="evidence" value="ECO:0007669"/>
    <property type="project" value="UniProtKB-KW"/>
</dbReference>
<feature type="compositionally biased region" description="Low complexity" evidence="8">
    <location>
        <begin position="910"/>
        <end position="945"/>
    </location>
</feature>
<feature type="region of interest" description="Disordered" evidence="8">
    <location>
        <begin position="562"/>
        <end position="597"/>
    </location>
</feature>
<evidence type="ECO:0000256" key="6">
    <source>
        <dbReference type="ARBA" id="ARBA00023110"/>
    </source>
</evidence>
<accession>A0A5A8DYY2</accession>